<dbReference type="AlphaFoldDB" id="A0A327JVN1"/>
<reference evidence="1 2" key="1">
    <citation type="submission" date="2017-07" db="EMBL/GenBank/DDBJ databases">
        <title>Draft Genome Sequences of Select Purple Nonsulfur Bacteria.</title>
        <authorList>
            <person name="Lasarre B."/>
            <person name="Mckinlay J.B."/>
        </authorList>
    </citation>
    <scope>NUCLEOTIDE SEQUENCE [LARGE SCALE GENOMIC DNA]</scope>
    <source>
        <strain evidence="1 2">DSM 11290</strain>
    </source>
</reference>
<sequence>MTTGRHEDEQMALNILVARSYFGQRKINLHNTAVAWCKLTSAYKRIRRTFAWRLPISDA</sequence>
<evidence type="ECO:0000313" key="2">
    <source>
        <dbReference type="Proteomes" id="UP000249299"/>
    </source>
</evidence>
<organism evidence="1 2">
    <name type="scientific">Rhodobium orientis</name>
    <dbReference type="NCBI Taxonomy" id="34017"/>
    <lineage>
        <taxon>Bacteria</taxon>
        <taxon>Pseudomonadati</taxon>
        <taxon>Pseudomonadota</taxon>
        <taxon>Alphaproteobacteria</taxon>
        <taxon>Hyphomicrobiales</taxon>
        <taxon>Rhodobiaceae</taxon>
        <taxon>Rhodobium</taxon>
    </lineage>
</organism>
<dbReference type="EMBL" id="NPEV01000001">
    <property type="protein sequence ID" value="RAI30111.1"/>
    <property type="molecule type" value="Genomic_DNA"/>
</dbReference>
<accession>A0A327JVN1</accession>
<name>A0A327JVN1_9HYPH</name>
<evidence type="ECO:0000313" key="1">
    <source>
        <dbReference type="EMBL" id="RAI30111.1"/>
    </source>
</evidence>
<keyword evidence="2" id="KW-1185">Reference proteome</keyword>
<proteinExistence type="predicted"/>
<protein>
    <submittedName>
        <fullName evidence="1">Uncharacterized protein</fullName>
    </submittedName>
</protein>
<comment type="caution">
    <text evidence="1">The sequence shown here is derived from an EMBL/GenBank/DDBJ whole genome shotgun (WGS) entry which is preliminary data.</text>
</comment>
<dbReference type="Proteomes" id="UP000249299">
    <property type="component" value="Unassembled WGS sequence"/>
</dbReference>
<gene>
    <name evidence="1" type="ORF">CH339_00845</name>
</gene>